<feature type="region of interest" description="Disordered" evidence="1">
    <location>
        <begin position="1"/>
        <end position="23"/>
    </location>
</feature>
<dbReference type="Proteomes" id="UP001212123">
    <property type="component" value="Unassembled WGS sequence"/>
</dbReference>
<keyword evidence="3" id="KW-1185">Reference proteome</keyword>
<name>A0ABT5A9I7_9CYAN</name>
<evidence type="ECO:0000256" key="1">
    <source>
        <dbReference type="SAM" id="MobiDB-lite"/>
    </source>
</evidence>
<comment type="caution">
    <text evidence="2">The sequence shown here is derived from an EMBL/GenBank/DDBJ whole genome shotgun (WGS) entry which is preliminary data.</text>
</comment>
<protein>
    <submittedName>
        <fullName evidence="2">Uncharacterized protein</fullName>
    </submittedName>
</protein>
<sequence length="47" mass="5571">MKREQETGNREQGTGNREQGTGNREEVLSNFTFRYLCRFFSVHLLSF</sequence>
<evidence type="ECO:0000313" key="2">
    <source>
        <dbReference type="EMBL" id="MDB9488303.1"/>
    </source>
</evidence>
<reference evidence="2 3" key="1">
    <citation type="submission" date="2023-01" db="EMBL/GenBank/DDBJ databases">
        <title>Genomes from the Australian National Cyanobacteria Reference Collection.</title>
        <authorList>
            <person name="Willis A."/>
            <person name="Lee E.M.F."/>
        </authorList>
    </citation>
    <scope>NUCLEOTIDE SEQUENCE [LARGE SCALE GENOMIC DNA]</scope>
    <source>
        <strain evidence="2 3">CS-537/01</strain>
    </source>
</reference>
<proteinExistence type="predicted"/>
<feature type="compositionally biased region" description="Polar residues" evidence="1">
    <location>
        <begin position="10"/>
        <end position="22"/>
    </location>
</feature>
<dbReference type="RefSeq" id="WP_271806054.1">
    <property type="nucleotide sequence ID" value="NZ_JAQMTU010000110.1"/>
</dbReference>
<evidence type="ECO:0000313" key="3">
    <source>
        <dbReference type="Proteomes" id="UP001212123"/>
    </source>
</evidence>
<gene>
    <name evidence="2" type="ORF">PN492_17415</name>
</gene>
<accession>A0ABT5A9I7</accession>
<dbReference type="EMBL" id="JAQMTU010000110">
    <property type="protein sequence ID" value="MDB9488303.1"/>
    <property type="molecule type" value="Genomic_DNA"/>
</dbReference>
<organism evidence="2 3">
    <name type="scientific">Dolichospermum circinale CS-537/01</name>
    <dbReference type="NCBI Taxonomy" id="3021739"/>
    <lineage>
        <taxon>Bacteria</taxon>
        <taxon>Bacillati</taxon>
        <taxon>Cyanobacteriota</taxon>
        <taxon>Cyanophyceae</taxon>
        <taxon>Nostocales</taxon>
        <taxon>Aphanizomenonaceae</taxon>
        <taxon>Dolichospermum</taxon>
        <taxon>Dolichospermum circinale</taxon>
    </lineage>
</organism>